<keyword evidence="4" id="KW-0653">Protein transport</keyword>
<dbReference type="InterPro" id="IPR011989">
    <property type="entry name" value="ARM-like"/>
</dbReference>
<evidence type="ECO:0000256" key="4">
    <source>
        <dbReference type="ARBA" id="ARBA00022927"/>
    </source>
</evidence>
<feature type="domain" description="Clathrin/coatomer adaptor adaptin-like N-terminal" evidence="6">
    <location>
        <begin position="25"/>
        <end position="473"/>
    </location>
</feature>
<gene>
    <name evidence="7" type="primary">AP4B1</name>
    <name evidence="7" type="ORF">K7432_000274</name>
</gene>
<dbReference type="EMBL" id="JASJQH010006880">
    <property type="protein sequence ID" value="KAK9729391.1"/>
    <property type="molecule type" value="Genomic_DNA"/>
</dbReference>
<dbReference type="InterPro" id="IPR002553">
    <property type="entry name" value="Clathrin/coatomer_adapt-like_N"/>
</dbReference>
<evidence type="ECO:0000256" key="3">
    <source>
        <dbReference type="ARBA" id="ARBA00022448"/>
    </source>
</evidence>
<comment type="caution">
    <text evidence="7">The sequence shown here is derived from an EMBL/GenBank/DDBJ whole genome shotgun (WGS) entry which is preliminary data.</text>
</comment>
<name>A0ABR2WBF4_9FUNG</name>
<organism evidence="7 8">
    <name type="scientific">Basidiobolus ranarum</name>
    <dbReference type="NCBI Taxonomy" id="34480"/>
    <lineage>
        <taxon>Eukaryota</taxon>
        <taxon>Fungi</taxon>
        <taxon>Fungi incertae sedis</taxon>
        <taxon>Zoopagomycota</taxon>
        <taxon>Entomophthoromycotina</taxon>
        <taxon>Basidiobolomycetes</taxon>
        <taxon>Basidiobolales</taxon>
        <taxon>Basidiobolaceae</taxon>
        <taxon>Basidiobolus</taxon>
    </lineage>
</organism>
<sequence>MTSPEINRDLTELSIQLNSVINNDNSVKGPTLKRNIFRLLELATKGYDLSSLLKDIIMVAAKCEWVDRKLIYYILSLQATSNPEIFLLLINSLRKDCTHTIGTIRAQSLKILCTFPSTLDPDSYKSYLTDALKTALADSNPYVRKTAVTLLQTIRRKYSISLVEFNPILGKLVADPNQEVSAGAVALLCGVVGIDSSLSSRDFFKLLKKIEHIDSWNRCQYLRLMNNFSISTENEFLKIMTRLEHNLHHSHQGVVFGTMEFLINQAKRFPSILPDTLNVLKKPLLNALALGDQELMFLSLTHLRAIVTAYPTLAYTLRYRDFYCRDQDSSFLKQEKINMLADIVAEESALEILEELYLYAVNASTTVAHSSILAISQISVKIPKMSTLCLRKIHEICTLRKELIPFIFTVISICLGNVPSKNGSSILTQFFIFLNDIADSNEAVISFLRILGKYAAHISEVPYILEEFIRVTQPTTATDVYIELLHSTLAAFFQKPSECRDLLGFLMKRGSEPDVPQPVLERTQILYLLLKLDRPLVQRLIEDYYDIHFTSESLINIPKRNVQDFNSLKIILPSWVEKMPTEPSTSHPLDKGKSVLIDLTNNDTTLIEPHPDDSVH</sequence>
<keyword evidence="3" id="KW-0813">Transport</keyword>
<keyword evidence="8" id="KW-1185">Reference proteome</keyword>
<comment type="similarity">
    <text evidence="2">Belongs to the adaptor complexes large subunit family.</text>
</comment>
<comment type="subcellular location">
    <subcellularLocation>
        <location evidence="1">Endomembrane system</location>
    </subcellularLocation>
</comment>
<protein>
    <submittedName>
        <fullName evidence="7">AP-4 complex subunit beta-1</fullName>
    </submittedName>
</protein>
<evidence type="ECO:0000256" key="5">
    <source>
        <dbReference type="ARBA" id="ARBA00023136"/>
    </source>
</evidence>
<evidence type="ECO:0000256" key="1">
    <source>
        <dbReference type="ARBA" id="ARBA00004308"/>
    </source>
</evidence>
<reference evidence="7 8" key="1">
    <citation type="submission" date="2023-04" db="EMBL/GenBank/DDBJ databases">
        <title>Genome of Basidiobolus ranarum AG-B5.</title>
        <authorList>
            <person name="Stajich J.E."/>
            <person name="Carter-House D."/>
            <person name="Gryganskyi A."/>
        </authorList>
    </citation>
    <scope>NUCLEOTIDE SEQUENCE [LARGE SCALE GENOMIC DNA]</scope>
    <source>
        <strain evidence="7 8">AG-B5</strain>
    </source>
</reference>
<dbReference type="Pfam" id="PF01602">
    <property type="entry name" value="Adaptin_N"/>
    <property type="match status" value="1"/>
</dbReference>
<dbReference type="InterPro" id="IPR016024">
    <property type="entry name" value="ARM-type_fold"/>
</dbReference>
<accession>A0ABR2WBF4</accession>
<dbReference type="Proteomes" id="UP001479436">
    <property type="component" value="Unassembled WGS sequence"/>
</dbReference>
<evidence type="ECO:0000313" key="8">
    <source>
        <dbReference type="Proteomes" id="UP001479436"/>
    </source>
</evidence>
<dbReference type="PANTHER" id="PTHR11134">
    <property type="entry name" value="ADAPTOR COMPLEX SUBUNIT BETA FAMILY MEMBER"/>
    <property type="match status" value="1"/>
</dbReference>
<dbReference type="InterPro" id="IPR026739">
    <property type="entry name" value="AP_beta"/>
</dbReference>
<keyword evidence="5" id="KW-0472">Membrane</keyword>
<proteinExistence type="inferred from homology"/>
<evidence type="ECO:0000256" key="2">
    <source>
        <dbReference type="ARBA" id="ARBA00006613"/>
    </source>
</evidence>
<dbReference type="Gene3D" id="1.25.10.10">
    <property type="entry name" value="Leucine-rich Repeat Variant"/>
    <property type="match status" value="1"/>
</dbReference>
<evidence type="ECO:0000259" key="6">
    <source>
        <dbReference type="Pfam" id="PF01602"/>
    </source>
</evidence>
<dbReference type="SUPFAM" id="SSF48371">
    <property type="entry name" value="ARM repeat"/>
    <property type="match status" value="1"/>
</dbReference>
<evidence type="ECO:0000313" key="7">
    <source>
        <dbReference type="EMBL" id="KAK9729391.1"/>
    </source>
</evidence>